<reference evidence="1" key="1">
    <citation type="submission" date="2024-02" db="EMBL/GenBank/DDBJ databases">
        <title>Metagenome Assembled Genome of Zalaria obscura JY119.</title>
        <authorList>
            <person name="Vighnesh L."/>
            <person name="Jagadeeshwari U."/>
            <person name="Venkata Ramana C."/>
            <person name="Sasikala C."/>
        </authorList>
    </citation>
    <scope>NUCLEOTIDE SEQUENCE</scope>
    <source>
        <strain evidence="1">JY119</strain>
    </source>
</reference>
<comment type="caution">
    <text evidence="1">The sequence shown here is derived from an EMBL/GenBank/DDBJ whole genome shotgun (WGS) entry which is preliminary data.</text>
</comment>
<keyword evidence="2" id="KW-1185">Reference proteome</keyword>
<proteinExistence type="predicted"/>
<organism evidence="1 2">
    <name type="scientific">Zalaria obscura</name>
    <dbReference type="NCBI Taxonomy" id="2024903"/>
    <lineage>
        <taxon>Eukaryota</taxon>
        <taxon>Fungi</taxon>
        <taxon>Dikarya</taxon>
        <taxon>Ascomycota</taxon>
        <taxon>Pezizomycotina</taxon>
        <taxon>Dothideomycetes</taxon>
        <taxon>Dothideomycetidae</taxon>
        <taxon>Dothideales</taxon>
        <taxon>Zalariaceae</taxon>
        <taxon>Zalaria</taxon>
    </lineage>
</organism>
<protein>
    <submittedName>
        <fullName evidence="1">Uncharacterized protein</fullName>
    </submittedName>
</protein>
<sequence length="120" mass="13414">MMVLHRMQPKRYGNHDSISVKGAPSYGPLNYWSYCVETQPIQDGSDRLDATFSKCATEIANWSARPYWSCRRGLSASASEAIPANCLTPISRYGRGERWASDRSTRYRAAGSLARHSVPV</sequence>
<dbReference type="EMBL" id="JAMKPW020000022">
    <property type="protein sequence ID" value="KAK8206527.1"/>
    <property type="molecule type" value="Genomic_DNA"/>
</dbReference>
<dbReference type="Proteomes" id="UP001320706">
    <property type="component" value="Unassembled WGS sequence"/>
</dbReference>
<name>A0ACC3SAX2_9PEZI</name>
<gene>
    <name evidence="1" type="ORF">M8818_004360</name>
</gene>
<evidence type="ECO:0000313" key="1">
    <source>
        <dbReference type="EMBL" id="KAK8206527.1"/>
    </source>
</evidence>
<evidence type="ECO:0000313" key="2">
    <source>
        <dbReference type="Proteomes" id="UP001320706"/>
    </source>
</evidence>
<accession>A0ACC3SAX2</accession>